<dbReference type="Proteomes" id="UP000294887">
    <property type="component" value="Unassembled WGS sequence"/>
</dbReference>
<dbReference type="OrthoDB" id="9121563at2"/>
<evidence type="ECO:0000256" key="3">
    <source>
        <dbReference type="ARBA" id="ARBA00012438"/>
    </source>
</evidence>
<dbReference type="SUPFAM" id="SSF55874">
    <property type="entry name" value="ATPase domain of HSP90 chaperone/DNA topoisomerase II/histidine kinase"/>
    <property type="match status" value="1"/>
</dbReference>
<organism evidence="12 13">
    <name type="scientific">Cocleimonas flava</name>
    <dbReference type="NCBI Taxonomy" id="634765"/>
    <lineage>
        <taxon>Bacteria</taxon>
        <taxon>Pseudomonadati</taxon>
        <taxon>Pseudomonadota</taxon>
        <taxon>Gammaproteobacteria</taxon>
        <taxon>Thiotrichales</taxon>
        <taxon>Thiotrichaceae</taxon>
        <taxon>Cocleimonas</taxon>
    </lineage>
</organism>
<dbReference type="InterPro" id="IPR003661">
    <property type="entry name" value="HisK_dim/P_dom"/>
</dbReference>
<dbReference type="InterPro" id="IPR005467">
    <property type="entry name" value="His_kinase_dom"/>
</dbReference>
<name>A0A4R1F936_9GAMM</name>
<evidence type="ECO:0000256" key="1">
    <source>
        <dbReference type="ARBA" id="ARBA00000085"/>
    </source>
</evidence>
<evidence type="ECO:0000256" key="6">
    <source>
        <dbReference type="ARBA" id="ARBA00022692"/>
    </source>
</evidence>
<keyword evidence="5" id="KW-0808">Transferase</keyword>
<dbReference type="PANTHER" id="PTHR45436">
    <property type="entry name" value="SENSOR HISTIDINE KINASE YKOH"/>
    <property type="match status" value="1"/>
</dbReference>
<keyword evidence="8 10" id="KW-1133">Transmembrane helix</keyword>
<dbReference type="PROSITE" id="PS50109">
    <property type="entry name" value="HIS_KIN"/>
    <property type="match status" value="1"/>
</dbReference>
<evidence type="ECO:0000256" key="8">
    <source>
        <dbReference type="ARBA" id="ARBA00022989"/>
    </source>
</evidence>
<keyword evidence="6 10" id="KW-0812">Transmembrane</keyword>
<keyword evidence="4" id="KW-0597">Phosphoprotein</keyword>
<dbReference type="CDD" id="cd00082">
    <property type="entry name" value="HisKA"/>
    <property type="match status" value="1"/>
</dbReference>
<dbReference type="SMART" id="SM00387">
    <property type="entry name" value="HATPase_c"/>
    <property type="match status" value="1"/>
</dbReference>
<evidence type="ECO:0000313" key="13">
    <source>
        <dbReference type="Proteomes" id="UP000294887"/>
    </source>
</evidence>
<feature type="transmembrane region" description="Helical" evidence="10">
    <location>
        <begin position="139"/>
        <end position="163"/>
    </location>
</feature>
<dbReference type="Pfam" id="PF00512">
    <property type="entry name" value="HisKA"/>
    <property type="match status" value="1"/>
</dbReference>
<dbReference type="InterPro" id="IPR003594">
    <property type="entry name" value="HATPase_dom"/>
</dbReference>
<evidence type="ECO:0000256" key="4">
    <source>
        <dbReference type="ARBA" id="ARBA00022553"/>
    </source>
</evidence>
<proteinExistence type="predicted"/>
<evidence type="ECO:0000256" key="5">
    <source>
        <dbReference type="ARBA" id="ARBA00022679"/>
    </source>
</evidence>
<dbReference type="RefSeq" id="WP_131904903.1">
    <property type="nucleotide sequence ID" value="NZ_BAAAFU010000008.1"/>
</dbReference>
<comment type="subcellular location">
    <subcellularLocation>
        <location evidence="2">Membrane</location>
    </subcellularLocation>
</comment>
<dbReference type="Gene3D" id="3.30.565.10">
    <property type="entry name" value="Histidine kinase-like ATPase, C-terminal domain"/>
    <property type="match status" value="1"/>
</dbReference>
<dbReference type="InterPro" id="IPR036097">
    <property type="entry name" value="HisK_dim/P_sf"/>
</dbReference>
<evidence type="ECO:0000256" key="7">
    <source>
        <dbReference type="ARBA" id="ARBA00022777"/>
    </source>
</evidence>
<dbReference type="PANTHER" id="PTHR45436:SF16">
    <property type="entry name" value="HISTIDINE KINASE"/>
    <property type="match status" value="1"/>
</dbReference>
<evidence type="ECO:0000313" key="12">
    <source>
        <dbReference type="EMBL" id="TCJ89264.1"/>
    </source>
</evidence>
<evidence type="ECO:0000259" key="11">
    <source>
        <dbReference type="PROSITE" id="PS50109"/>
    </source>
</evidence>
<dbReference type="InterPro" id="IPR004358">
    <property type="entry name" value="Sig_transdc_His_kin-like_C"/>
</dbReference>
<dbReference type="EC" id="2.7.13.3" evidence="3"/>
<dbReference type="AlphaFoldDB" id="A0A4R1F936"/>
<protein>
    <recommendedName>
        <fullName evidence="3">histidine kinase</fullName>
        <ecNumber evidence="3">2.7.13.3</ecNumber>
    </recommendedName>
</protein>
<feature type="transmembrane region" description="Helical" evidence="10">
    <location>
        <begin position="22"/>
        <end position="44"/>
    </location>
</feature>
<evidence type="ECO:0000256" key="10">
    <source>
        <dbReference type="SAM" id="Phobius"/>
    </source>
</evidence>
<evidence type="ECO:0000256" key="9">
    <source>
        <dbReference type="ARBA" id="ARBA00023136"/>
    </source>
</evidence>
<sequence>MMTKQLNLANSFDLNRIFSKRWILQTLFIIFAVLVSIITITWILEKSLVKQAMELEADAFISHYQKDKSFPLPRTRNLIGYLTTPESTAETPAEISGLAAGLYPKVIISGRDKPVPVYIRDFDNNRLYLIFEGANIDRLVGVFGLIPMSILLILIYSSSWIAYKLTWRAASPVLNIARNLRNSGTSGTDSFALKVSTKNLSGETKELAEALDEYAKRIDVFVERERQFTADVSHELRTPMTIIDGAAQFLETESGISSKGIARVKMIRRACSDVNDLTSAFFLMAREQKPELDGSKTNVTEIIENEVIKLSSLIDSSKIDLSINIQNELSVNTHRKALEIIIGNILGNAIKYTERGAIEVTVAGNQVMVSDTGIGIPDELLPKLFERHVRGRGLHQAGEGIGLAIVKRLCDQFDWDISIQNNVDQGILATLTKIEKETQDNT</sequence>
<dbReference type="PRINTS" id="PR00344">
    <property type="entry name" value="BCTRLSENSOR"/>
</dbReference>
<gene>
    <name evidence="12" type="ORF">EV695_1126</name>
</gene>
<dbReference type="SUPFAM" id="SSF47384">
    <property type="entry name" value="Homodimeric domain of signal transducing histidine kinase"/>
    <property type="match status" value="1"/>
</dbReference>
<dbReference type="Pfam" id="PF02518">
    <property type="entry name" value="HATPase_c"/>
    <property type="match status" value="1"/>
</dbReference>
<dbReference type="GO" id="GO:0005886">
    <property type="term" value="C:plasma membrane"/>
    <property type="evidence" value="ECO:0007669"/>
    <property type="project" value="TreeGrafter"/>
</dbReference>
<keyword evidence="13" id="KW-1185">Reference proteome</keyword>
<dbReference type="SMART" id="SM00388">
    <property type="entry name" value="HisKA"/>
    <property type="match status" value="1"/>
</dbReference>
<reference evidence="12 13" key="1">
    <citation type="submission" date="2019-03" db="EMBL/GenBank/DDBJ databases">
        <title>Genomic Encyclopedia of Type Strains, Phase IV (KMG-IV): sequencing the most valuable type-strain genomes for metagenomic binning, comparative biology and taxonomic classification.</title>
        <authorList>
            <person name="Goeker M."/>
        </authorList>
    </citation>
    <scope>NUCLEOTIDE SEQUENCE [LARGE SCALE GENOMIC DNA]</scope>
    <source>
        <strain evidence="12 13">DSM 24830</strain>
    </source>
</reference>
<keyword evidence="9 10" id="KW-0472">Membrane</keyword>
<dbReference type="InterPro" id="IPR050428">
    <property type="entry name" value="TCS_sensor_his_kinase"/>
</dbReference>
<accession>A0A4R1F936</accession>
<dbReference type="Gene3D" id="1.10.287.130">
    <property type="match status" value="1"/>
</dbReference>
<dbReference type="EMBL" id="SMFQ01000002">
    <property type="protein sequence ID" value="TCJ89264.1"/>
    <property type="molecule type" value="Genomic_DNA"/>
</dbReference>
<comment type="catalytic activity">
    <reaction evidence="1">
        <text>ATP + protein L-histidine = ADP + protein N-phospho-L-histidine.</text>
        <dbReference type="EC" id="2.7.13.3"/>
    </reaction>
</comment>
<keyword evidence="7 12" id="KW-0418">Kinase</keyword>
<dbReference type="CDD" id="cd00075">
    <property type="entry name" value="HATPase"/>
    <property type="match status" value="1"/>
</dbReference>
<dbReference type="InterPro" id="IPR036890">
    <property type="entry name" value="HATPase_C_sf"/>
</dbReference>
<feature type="domain" description="Histidine kinase" evidence="11">
    <location>
        <begin position="231"/>
        <end position="432"/>
    </location>
</feature>
<comment type="caution">
    <text evidence="12">The sequence shown here is derived from an EMBL/GenBank/DDBJ whole genome shotgun (WGS) entry which is preliminary data.</text>
</comment>
<evidence type="ECO:0000256" key="2">
    <source>
        <dbReference type="ARBA" id="ARBA00004370"/>
    </source>
</evidence>
<dbReference type="GO" id="GO:0000155">
    <property type="term" value="F:phosphorelay sensor kinase activity"/>
    <property type="evidence" value="ECO:0007669"/>
    <property type="project" value="InterPro"/>
</dbReference>